<dbReference type="eggNOG" id="COG3127">
    <property type="taxonomic scope" value="Bacteria"/>
</dbReference>
<evidence type="ECO:0000256" key="1">
    <source>
        <dbReference type="SAM" id="Phobius"/>
    </source>
</evidence>
<feature type="transmembrane region" description="Helical" evidence="1">
    <location>
        <begin position="67"/>
        <end position="86"/>
    </location>
</feature>
<feature type="transmembrane region" description="Helical" evidence="1">
    <location>
        <begin position="106"/>
        <end position="127"/>
    </location>
</feature>
<accession>S2EA02</accession>
<sequence length="202" mass="22457">MKNPQQELSEIKSMMERSIKFLSLSGLSGIMAGIYALLGASLIYYWVARPNLTTSNLTDAISGRISSIVWIGISVLLLSIFTAYFLSQKNSRRTSSKLWTPAGKRFLTALFLPVTLGALFCFALLHLGQFELIASSTLLFYGIGLIQASLFTLNDIRYLGFGQVVLGILAAFFPAFGLFFWAIGFGVLHILYGSIMYFKYER</sequence>
<dbReference type="RefSeq" id="WP_009035834.1">
    <property type="nucleotide sequence ID" value="NZ_ALWO02000015.1"/>
</dbReference>
<keyword evidence="1" id="KW-0812">Transmembrane</keyword>
<keyword evidence="3" id="KW-1185">Reference proteome</keyword>
<evidence type="ECO:0000313" key="2">
    <source>
        <dbReference type="EMBL" id="EOZ99138.1"/>
    </source>
</evidence>
<feature type="transmembrane region" description="Helical" evidence="1">
    <location>
        <begin position="133"/>
        <end position="153"/>
    </location>
</feature>
<organism evidence="2 3">
    <name type="scientific">Indibacter alkaliphilus (strain CCUG 57479 / KCTC 22604 / LW1)</name>
    <dbReference type="NCBI Taxonomy" id="1189612"/>
    <lineage>
        <taxon>Bacteria</taxon>
        <taxon>Pseudomonadati</taxon>
        <taxon>Bacteroidota</taxon>
        <taxon>Cytophagia</taxon>
        <taxon>Cytophagales</taxon>
        <taxon>Cyclobacteriaceae</taxon>
    </lineage>
</organism>
<feature type="transmembrane region" description="Helical" evidence="1">
    <location>
        <begin position="21"/>
        <end position="47"/>
    </location>
</feature>
<comment type="caution">
    <text evidence="2">The sequence shown here is derived from an EMBL/GenBank/DDBJ whole genome shotgun (WGS) entry which is preliminary data.</text>
</comment>
<keyword evidence="1" id="KW-1133">Transmembrane helix</keyword>
<reference evidence="2 3" key="1">
    <citation type="journal article" date="2013" name="Genome Announc.">
        <title>Draft Genome Sequence of Indibacter alkaliphilus Strain LW1T, Isolated from Lonar Lake, a Haloalkaline Lake in the Buldana District of Maharashtra, India.</title>
        <authorList>
            <person name="Singh A."/>
            <person name="Kumar Jangir P."/>
            <person name="Sharma R."/>
            <person name="Singh A."/>
            <person name="Kumar Pinnaka A."/>
            <person name="Shivaji S."/>
        </authorList>
    </citation>
    <scope>NUCLEOTIDE SEQUENCE [LARGE SCALE GENOMIC DNA]</scope>
    <source>
        <strain evidence="3">CCUG 57479 / KCTC 22604 / LW1</strain>
    </source>
</reference>
<dbReference type="EMBL" id="ALWO02000015">
    <property type="protein sequence ID" value="EOZ99138.1"/>
    <property type="molecule type" value="Genomic_DNA"/>
</dbReference>
<feature type="transmembrane region" description="Helical" evidence="1">
    <location>
        <begin position="165"/>
        <end position="192"/>
    </location>
</feature>
<dbReference type="STRING" id="1189612.A33Q_0741"/>
<evidence type="ECO:0000313" key="3">
    <source>
        <dbReference type="Proteomes" id="UP000006073"/>
    </source>
</evidence>
<keyword evidence="1" id="KW-0472">Membrane</keyword>
<dbReference type="Proteomes" id="UP000006073">
    <property type="component" value="Unassembled WGS sequence"/>
</dbReference>
<dbReference type="OrthoDB" id="1120881at2"/>
<dbReference type="AlphaFoldDB" id="S2EA02"/>
<protein>
    <submittedName>
        <fullName evidence="2">Uncharacterized protein</fullName>
    </submittedName>
</protein>
<gene>
    <name evidence="2" type="ORF">A33Q_0741</name>
</gene>
<proteinExistence type="predicted"/>
<name>S2EA02_INDAL</name>